<feature type="transmembrane region" description="Helical" evidence="7">
    <location>
        <begin position="220"/>
        <end position="241"/>
    </location>
</feature>
<feature type="transmembrane region" description="Helical" evidence="7">
    <location>
        <begin position="295"/>
        <end position="316"/>
    </location>
</feature>
<dbReference type="EMBL" id="LR536450">
    <property type="protein sequence ID" value="VFU10903.1"/>
    <property type="molecule type" value="Genomic_DNA"/>
</dbReference>
<comment type="subcellular location">
    <subcellularLocation>
        <location evidence="1">Cell membrane</location>
        <topology evidence="1">Multi-pass membrane protein</topology>
    </subcellularLocation>
</comment>
<keyword evidence="6 7" id="KW-0472">Membrane</keyword>
<dbReference type="KEGG" id="mtun:MTUNDRAET4_4022"/>
<dbReference type="GO" id="GO:0005886">
    <property type="term" value="C:plasma membrane"/>
    <property type="evidence" value="ECO:0007669"/>
    <property type="project" value="UniProtKB-SubCell"/>
</dbReference>
<gene>
    <name evidence="9" type="ORF">MTUNDRAET4_4022</name>
</gene>
<evidence type="ECO:0000256" key="2">
    <source>
        <dbReference type="ARBA" id="ARBA00022448"/>
    </source>
</evidence>
<dbReference type="AlphaFoldDB" id="A0A4U8Z6J7"/>
<dbReference type="InterPro" id="IPR011701">
    <property type="entry name" value="MFS"/>
</dbReference>
<feature type="transmembrane region" description="Helical" evidence="7">
    <location>
        <begin position="74"/>
        <end position="94"/>
    </location>
</feature>
<evidence type="ECO:0000256" key="1">
    <source>
        <dbReference type="ARBA" id="ARBA00004651"/>
    </source>
</evidence>
<dbReference type="SUPFAM" id="SSF103473">
    <property type="entry name" value="MFS general substrate transporter"/>
    <property type="match status" value="1"/>
</dbReference>
<feature type="transmembrane region" description="Helical" evidence="7">
    <location>
        <begin position="194"/>
        <end position="214"/>
    </location>
</feature>
<keyword evidence="5 7" id="KW-1133">Transmembrane helix</keyword>
<feature type="transmembrane region" description="Helical" evidence="7">
    <location>
        <begin position="352"/>
        <end position="377"/>
    </location>
</feature>
<feature type="transmembrane region" description="Helical" evidence="7">
    <location>
        <begin position="163"/>
        <end position="182"/>
    </location>
</feature>
<dbReference type="GO" id="GO:0022857">
    <property type="term" value="F:transmembrane transporter activity"/>
    <property type="evidence" value="ECO:0007669"/>
    <property type="project" value="InterPro"/>
</dbReference>
<dbReference type="Pfam" id="PF07690">
    <property type="entry name" value="MFS_1"/>
    <property type="match status" value="2"/>
</dbReference>
<dbReference type="RefSeq" id="WP_166795994.1">
    <property type="nucleotide sequence ID" value="NZ_LR536450.1"/>
</dbReference>
<evidence type="ECO:0000313" key="10">
    <source>
        <dbReference type="Proteomes" id="UP000294360"/>
    </source>
</evidence>
<keyword evidence="2" id="KW-0813">Transport</keyword>
<proteinExistence type="predicted"/>
<dbReference type="InterPro" id="IPR020846">
    <property type="entry name" value="MFS_dom"/>
</dbReference>
<evidence type="ECO:0000259" key="8">
    <source>
        <dbReference type="PROSITE" id="PS50850"/>
    </source>
</evidence>
<dbReference type="Gene3D" id="1.20.1720.10">
    <property type="entry name" value="Multidrug resistance protein D"/>
    <property type="match status" value="1"/>
</dbReference>
<keyword evidence="4 7" id="KW-0812">Transmembrane</keyword>
<sequence length="476" mass="49946">MNLPRYVVTALIVACALFMETLDATVIATSLPAIALDLHEDPISLKLALTSYLVSLAVFIPASGWVADRYGARLIFRVAISIFTLASIGCGLSSTLPELVTGRLAQGLGGAMMVPVGRLLLMRSVERGNLVRALSYLTVPALFGPVVGPLVGGFITTYFHWRWIFWVNAPIGVIGIILATIFIDDVREDNRGPLDVAGFVLSGVGLSTLLFGLAVAGGGLAPLSVTIALIGFGSLALAAYVRHARRIAFPLLDLRLLSLHTFRASVAGGALFRIGIGSIPFLLPLMLQMGFGRNSFQSGAITFVASAGALLMKTTAAPILRRFGFRRVLALAALLSGSLLSSYGFFTAATPGLVIMGVLLVSGFVNSLEFTGLNAIAYAEIDNPDMSRAVSFASVAQQLSLSLGIAAGAAALQGWSRLNPGEGVFSPEGFRFAFILMGLLCIASSAIFLRLPADAGAELTARPVKKAPAAEPAHRV</sequence>
<feature type="transmembrane region" description="Helical" evidence="7">
    <location>
        <begin position="432"/>
        <end position="453"/>
    </location>
</feature>
<evidence type="ECO:0000256" key="7">
    <source>
        <dbReference type="SAM" id="Phobius"/>
    </source>
</evidence>
<feature type="transmembrane region" description="Helical" evidence="7">
    <location>
        <begin position="389"/>
        <end position="412"/>
    </location>
</feature>
<dbReference type="PROSITE" id="PS50850">
    <property type="entry name" value="MFS"/>
    <property type="match status" value="1"/>
</dbReference>
<feature type="transmembrane region" description="Helical" evidence="7">
    <location>
        <begin position="44"/>
        <end position="67"/>
    </location>
</feature>
<evidence type="ECO:0000313" key="9">
    <source>
        <dbReference type="EMBL" id="VFU10903.1"/>
    </source>
</evidence>
<keyword evidence="3" id="KW-1003">Cell membrane</keyword>
<dbReference type="InterPro" id="IPR036259">
    <property type="entry name" value="MFS_trans_sf"/>
</dbReference>
<dbReference type="PANTHER" id="PTHR42718">
    <property type="entry name" value="MAJOR FACILITATOR SUPERFAMILY MULTIDRUG TRANSPORTER MFSC"/>
    <property type="match status" value="1"/>
</dbReference>
<feature type="transmembrane region" description="Helical" evidence="7">
    <location>
        <begin position="133"/>
        <end position="157"/>
    </location>
</feature>
<evidence type="ECO:0000256" key="5">
    <source>
        <dbReference type="ARBA" id="ARBA00022989"/>
    </source>
</evidence>
<protein>
    <submittedName>
        <fullName evidence="9">Major facilitator superfamily MFS_1</fullName>
    </submittedName>
</protein>
<dbReference type="Gene3D" id="1.20.1250.20">
    <property type="entry name" value="MFS general substrate transporter like domains"/>
    <property type="match status" value="1"/>
</dbReference>
<dbReference type="Proteomes" id="UP000294360">
    <property type="component" value="Chromosome"/>
</dbReference>
<feature type="transmembrane region" description="Helical" evidence="7">
    <location>
        <begin position="100"/>
        <end position="121"/>
    </location>
</feature>
<feature type="domain" description="Major facilitator superfamily (MFS) profile" evidence="8">
    <location>
        <begin position="9"/>
        <end position="456"/>
    </location>
</feature>
<evidence type="ECO:0000256" key="6">
    <source>
        <dbReference type="ARBA" id="ARBA00023136"/>
    </source>
</evidence>
<reference evidence="9 10" key="1">
    <citation type="submission" date="2019-03" db="EMBL/GenBank/DDBJ databases">
        <authorList>
            <person name="Kox A.R. M."/>
        </authorList>
    </citation>
    <scope>NUCLEOTIDE SEQUENCE [LARGE SCALE GENOMIC DNA]</scope>
    <source>
        <strain evidence="9">MTUNDRAET4 annotated genome</strain>
    </source>
</reference>
<accession>A0A4U8Z6J7</accession>
<feature type="transmembrane region" description="Helical" evidence="7">
    <location>
        <begin position="328"/>
        <end position="346"/>
    </location>
</feature>
<evidence type="ECO:0000256" key="3">
    <source>
        <dbReference type="ARBA" id="ARBA00022475"/>
    </source>
</evidence>
<name>A0A4U8Z6J7_METTU</name>
<feature type="transmembrane region" description="Helical" evidence="7">
    <location>
        <begin position="262"/>
        <end position="283"/>
    </location>
</feature>
<evidence type="ECO:0000256" key="4">
    <source>
        <dbReference type="ARBA" id="ARBA00022692"/>
    </source>
</evidence>
<organism evidence="9 10">
    <name type="scientific">Methylocella tundrae</name>
    <dbReference type="NCBI Taxonomy" id="227605"/>
    <lineage>
        <taxon>Bacteria</taxon>
        <taxon>Pseudomonadati</taxon>
        <taxon>Pseudomonadota</taxon>
        <taxon>Alphaproteobacteria</taxon>
        <taxon>Hyphomicrobiales</taxon>
        <taxon>Beijerinckiaceae</taxon>
        <taxon>Methylocella</taxon>
    </lineage>
</organism>
<dbReference type="PANTHER" id="PTHR42718:SF46">
    <property type="entry name" value="BLR6921 PROTEIN"/>
    <property type="match status" value="1"/>
</dbReference>